<comment type="caution">
    <text evidence="1">The sequence shown here is derived from an EMBL/GenBank/DDBJ whole genome shotgun (WGS) entry which is preliminary data.</text>
</comment>
<dbReference type="CDD" id="cd14667">
    <property type="entry name" value="3D_containing_proteins"/>
    <property type="match status" value="1"/>
</dbReference>
<accession>A0A4R2RNT7</accession>
<organism evidence="1 2">
    <name type="scientific">Heliophilum fasciatum</name>
    <dbReference type="NCBI Taxonomy" id="35700"/>
    <lineage>
        <taxon>Bacteria</taxon>
        <taxon>Bacillati</taxon>
        <taxon>Bacillota</taxon>
        <taxon>Clostridia</taxon>
        <taxon>Eubacteriales</taxon>
        <taxon>Heliobacteriaceae</taxon>
        <taxon>Heliophilum</taxon>
    </lineage>
</organism>
<keyword evidence="2" id="KW-1185">Reference proteome</keyword>
<dbReference type="InterPro" id="IPR059180">
    <property type="entry name" value="3D_YorM"/>
</dbReference>
<reference evidence="1 2" key="1">
    <citation type="submission" date="2019-03" db="EMBL/GenBank/DDBJ databases">
        <title>Genomic Encyclopedia of Type Strains, Phase IV (KMG-IV): sequencing the most valuable type-strain genomes for metagenomic binning, comparative biology and taxonomic classification.</title>
        <authorList>
            <person name="Goeker M."/>
        </authorList>
    </citation>
    <scope>NUCLEOTIDE SEQUENCE [LARGE SCALE GENOMIC DNA]</scope>
    <source>
        <strain evidence="1 2">DSM 11170</strain>
    </source>
</reference>
<protein>
    <submittedName>
        <fullName evidence="1">3D (Asp-Asp-Asp) domain-containing protein</fullName>
    </submittedName>
</protein>
<dbReference type="EMBL" id="SLXT01000008">
    <property type="protein sequence ID" value="TCP64744.1"/>
    <property type="molecule type" value="Genomic_DNA"/>
</dbReference>
<name>A0A4R2RNT7_9FIRM</name>
<dbReference type="AlphaFoldDB" id="A0A4R2RNT7"/>
<proteinExistence type="predicted"/>
<evidence type="ECO:0000313" key="1">
    <source>
        <dbReference type="EMBL" id="TCP64744.1"/>
    </source>
</evidence>
<evidence type="ECO:0000313" key="2">
    <source>
        <dbReference type="Proteomes" id="UP000294813"/>
    </source>
</evidence>
<dbReference type="Proteomes" id="UP000294813">
    <property type="component" value="Unassembled WGS sequence"/>
</dbReference>
<gene>
    <name evidence="1" type="ORF">EDD73_10897</name>
</gene>
<sequence>MFEPPKPASCTLPNGVVVQFGATVPEFVSETDKLPGDYHNTAELMTVTAYTNRDHGMTGHGITASGERATVGRTVAAGPAVPMGATVEIGGVRYEVEDRGGAIDDGDIDLLVASRREALEFGRRMEPVTVKYVEE</sequence>